<organism evidence="2 3">
    <name type="scientific">Macrosiphum euphorbiae</name>
    <name type="common">potato aphid</name>
    <dbReference type="NCBI Taxonomy" id="13131"/>
    <lineage>
        <taxon>Eukaryota</taxon>
        <taxon>Metazoa</taxon>
        <taxon>Ecdysozoa</taxon>
        <taxon>Arthropoda</taxon>
        <taxon>Hexapoda</taxon>
        <taxon>Insecta</taxon>
        <taxon>Pterygota</taxon>
        <taxon>Neoptera</taxon>
        <taxon>Paraneoptera</taxon>
        <taxon>Hemiptera</taxon>
        <taxon>Sternorrhyncha</taxon>
        <taxon>Aphidomorpha</taxon>
        <taxon>Aphidoidea</taxon>
        <taxon>Aphididae</taxon>
        <taxon>Macrosiphini</taxon>
        <taxon>Macrosiphum</taxon>
    </lineage>
</organism>
<evidence type="ECO:0000313" key="3">
    <source>
        <dbReference type="Proteomes" id="UP001160148"/>
    </source>
</evidence>
<comment type="caution">
    <text evidence="2">The sequence shown here is derived from an EMBL/GenBank/DDBJ whole genome shotgun (WGS) entry which is preliminary data.</text>
</comment>
<evidence type="ECO:0000313" key="2">
    <source>
        <dbReference type="EMBL" id="CAI6371287.1"/>
    </source>
</evidence>
<reference evidence="2 3" key="1">
    <citation type="submission" date="2023-01" db="EMBL/GenBank/DDBJ databases">
        <authorList>
            <person name="Whitehead M."/>
        </authorList>
    </citation>
    <scope>NUCLEOTIDE SEQUENCE [LARGE SCALE GENOMIC DNA]</scope>
</reference>
<sequence length="66" mass="7309">MTTLVPTDSTTMGTVHRSNALAMTELAHLVRRSRRNGVPQGAVENHGKNPNSADRDPRWISERGRT</sequence>
<gene>
    <name evidence="2" type="ORF">MEUPH1_LOCUS25310</name>
</gene>
<dbReference type="Proteomes" id="UP001160148">
    <property type="component" value="Unassembled WGS sequence"/>
</dbReference>
<accession>A0AAV0XTT8</accession>
<name>A0AAV0XTT8_9HEMI</name>
<feature type="compositionally biased region" description="Basic and acidic residues" evidence="1">
    <location>
        <begin position="53"/>
        <end position="66"/>
    </location>
</feature>
<feature type="region of interest" description="Disordered" evidence="1">
    <location>
        <begin position="32"/>
        <end position="66"/>
    </location>
</feature>
<keyword evidence="3" id="KW-1185">Reference proteome</keyword>
<evidence type="ECO:0000256" key="1">
    <source>
        <dbReference type="SAM" id="MobiDB-lite"/>
    </source>
</evidence>
<dbReference type="EMBL" id="CARXXK010000893">
    <property type="protein sequence ID" value="CAI6371287.1"/>
    <property type="molecule type" value="Genomic_DNA"/>
</dbReference>
<dbReference type="AlphaFoldDB" id="A0AAV0XTT8"/>
<proteinExistence type="predicted"/>
<protein>
    <submittedName>
        <fullName evidence="2">Uncharacterized protein</fullName>
    </submittedName>
</protein>